<reference evidence="3 4" key="1">
    <citation type="journal article" date="2018" name="Sci. Data">
        <title>The draft genome sequence of cork oak.</title>
        <authorList>
            <person name="Ramos A.M."/>
            <person name="Usie A."/>
            <person name="Barbosa P."/>
            <person name="Barros P.M."/>
            <person name="Capote T."/>
            <person name="Chaves I."/>
            <person name="Simoes F."/>
            <person name="Abreu I."/>
            <person name="Carrasquinho I."/>
            <person name="Faro C."/>
            <person name="Guimaraes J.B."/>
            <person name="Mendonca D."/>
            <person name="Nobrega F."/>
            <person name="Rodrigues L."/>
            <person name="Saibo N.J.M."/>
            <person name="Varela M.C."/>
            <person name="Egas C."/>
            <person name="Matos J."/>
            <person name="Miguel C.M."/>
            <person name="Oliveira M.M."/>
            <person name="Ricardo C.P."/>
            <person name="Goncalves S."/>
        </authorList>
    </citation>
    <scope>NUCLEOTIDE SEQUENCE [LARGE SCALE GENOMIC DNA]</scope>
    <source>
        <strain evidence="4">cv. HL8</strain>
    </source>
</reference>
<protein>
    <submittedName>
        <fullName evidence="3">Carboxylesterase 18</fullName>
    </submittedName>
</protein>
<comment type="caution">
    <text evidence="3">The sequence shown here is derived from an EMBL/GenBank/DDBJ whole genome shotgun (WGS) entry which is preliminary data.</text>
</comment>
<dbReference type="GO" id="GO:0009860">
    <property type="term" value="P:pollen tube growth"/>
    <property type="evidence" value="ECO:0007669"/>
    <property type="project" value="TreeGrafter"/>
</dbReference>
<dbReference type="SUPFAM" id="SSF53474">
    <property type="entry name" value="alpha/beta-Hydrolases"/>
    <property type="match status" value="1"/>
</dbReference>
<evidence type="ECO:0000313" key="4">
    <source>
        <dbReference type="Proteomes" id="UP000237347"/>
    </source>
</evidence>
<dbReference type="EMBL" id="PKMF04000040">
    <property type="protein sequence ID" value="KAK7856061.1"/>
    <property type="molecule type" value="Genomic_DNA"/>
</dbReference>
<dbReference type="InterPro" id="IPR050466">
    <property type="entry name" value="Carboxylest/Gibb_receptor"/>
</dbReference>
<dbReference type="Gene3D" id="3.40.50.1820">
    <property type="entry name" value="alpha/beta hydrolase"/>
    <property type="match status" value="2"/>
</dbReference>
<evidence type="ECO:0000313" key="3">
    <source>
        <dbReference type="EMBL" id="KAK7856061.1"/>
    </source>
</evidence>
<sequence length="359" mass="41036">MAQKQQPILSPDLPWKVRLLLSIHSFAFNNSFNSNGTVNRTFLNLFDLKSSPSKNPINGVKSFDITVDPSRKLWFRLYIPTTTTTTATSLPIIFYFHGGGFILMAANSKPFDKFCQRLAREIPSIIVSINYRLAPEHKYPCQYEDGFDVLKRQYSAPCGTQSESKFLKLQVIRLIALQPFFGGEERTESENKLDGAPVINMEHTDWFWKAFLPEGSKRDHATANVFGPNSVDISRVNFPATIVFVGGFDPLQDWQKKYYEGLHKAGKEANLIEYENAFHSFYAIPELPEYSLMIKEINLYKDTKCNIENQYYLEKRVMYKMLINLATPILVQNPQNCKHSRAYKATSVLLLGLPTDDSA</sequence>
<gene>
    <name evidence="3" type="primary">CXE18_0</name>
    <name evidence="3" type="ORF">CFP56_025440</name>
</gene>
<dbReference type="GO" id="GO:0052689">
    <property type="term" value="F:carboxylic ester hydrolase activity"/>
    <property type="evidence" value="ECO:0007669"/>
    <property type="project" value="TreeGrafter"/>
</dbReference>
<dbReference type="InterPro" id="IPR029058">
    <property type="entry name" value="AB_hydrolase_fold"/>
</dbReference>
<dbReference type="AlphaFoldDB" id="A0AAW0LYS6"/>
<dbReference type="PANTHER" id="PTHR23024:SF24">
    <property type="entry name" value="ALPHA_BETA HYDROLASE FOLD-3 DOMAIN-CONTAINING PROTEIN"/>
    <property type="match status" value="1"/>
</dbReference>
<feature type="domain" description="Alpha/beta hydrolase fold-3" evidence="2">
    <location>
        <begin position="93"/>
        <end position="152"/>
    </location>
</feature>
<comment type="similarity">
    <text evidence="1">Belongs to the 'GDXG' lipolytic enzyme family.</text>
</comment>
<proteinExistence type="inferred from homology"/>
<dbReference type="Proteomes" id="UP000237347">
    <property type="component" value="Unassembled WGS sequence"/>
</dbReference>
<evidence type="ECO:0000259" key="2">
    <source>
        <dbReference type="Pfam" id="PF07859"/>
    </source>
</evidence>
<dbReference type="Pfam" id="PF07859">
    <property type="entry name" value="Abhydrolase_3"/>
    <property type="match status" value="2"/>
</dbReference>
<keyword evidence="4" id="KW-1185">Reference proteome</keyword>
<evidence type="ECO:0000256" key="1">
    <source>
        <dbReference type="ARBA" id="ARBA00010515"/>
    </source>
</evidence>
<organism evidence="3 4">
    <name type="scientific">Quercus suber</name>
    <name type="common">Cork oak</name>
    <dbReference type="NCBI Taxonomy" id="58331"/>
    <lineage>
        <taxon>Eukaryota</taxon>
        <taxon>Viridiplantae</taxon>
        <taxon>Streptophyta</taxon>
        <taxon>Embryophyta</taxon>
        <taxon>Tracheophyta</taxon>
        <taxon>Spermatophyta</taxon>
        <taxon>Magnoliopsida</taxon>
        <taxon>eudicotyledons</taxon>
        <taxon>Gunneridae</taxon>
        <taxon>Pentapetalae</taxon>
        <taxon>rosids</taxon>
        <taxon>fabids</taxon>
        <taxon>Fagales</taxon>
        <taxon>Fagaceae</taxon>
        <taxon>Quercus</taxon>
    </lineage>
</organism>
<dbReference type="PANTHER" id="PTHR23024">
    <property type="entry name" value="ARYLACETAMIDE DEACETYLASE"/>
    <property type="match status" value="1"/>
</dbReference>
<accession>A0AAW0LYS6</accession>
<dbReference type="InterPro" id="IPR013094">
    <property type="entry name" value="AB_hydrolase_3"/>
</dbReference>
<name>A0AAW0LYS6_QUESU</name>
<feature type="domain" description="Alpha/beta hydrolase fold-3" evidence="2">
    <location>
        <begin position="171"/>
        <end position="282"/>
    </location>
</feature>